<evidence type="ECO:0000259" key="1">
    <source>
        <dbReference type="PROSITE" id="PS50878"/>
    </source>
</evidence>
<gene>
    <name evidence="2" type="ORF">EUBDOL_00623</name>
</gene>
<dbReference type="Pfam" id="PF00078">
    <property type="entry name" value="RVT_1"/>
    <property type="match status" value="1"/>
</dbReference>
<dbReference type="InterPro" id="IPR000477">
    <property type="entry name" value="RT_dom"/>
</dbReference>
<dbReference type="PANTHER" id="PTHR34047:SF8">
    <property type="entry name" value="PROTEIN YKFC"/>
    <property type="match status" value="1"/>
</dbReference>
<dbReference type="eggNOG" id="COG3344">
    <property type="taxonomic scope" value="Bacteria"/>
</dbReference>
<dbReference type="EMBL" id="ABAW02000018">
    <property type="protein sequence ID" value="EDP11445.1"/>
    <property type="molecule type" value="Genomic_DNA"/>
</dbReference>
<dbReference type="AlphaFoldDB" id="A8R9V7"/>
<name>A8R9V7_9FIRM</name>
<dbReference type="CDD" id="cd01651">
    <property type="entry name" value="RT_G2_intron"/>
    <property type="match status" value="1"/>
</dbReference>
<dbReference type="Pfam" id="PF08388">
    <property type="entry name" value="GIIM"/>
    <property type="match status" value="1"/>
</dbReference>
<comment type="caution">
    <text evidence="2">The sequence shown here is derived from an EMBL/GenBank/DDBJ whole genome shotgun (WGS) entry which is preliminary data.</text>
</comment>
<reference evidence="2 3" key="1">
    <citation type="submission" date="2007-09" db="EMBL/GenBank/DDBJ databases">
        <title>Draft genome sequence of Eubacterium dolichum (DSM 3991).</title>
        <authorList>
            <person name="Sudarsanam P."/>
            <person name="Ley R."/>
            <person name="Guruge J."/>
            <person name="Turnbaugh P.J."/>
            <person name="Mahowald M."/>
            <person name="Liep D."/>
            <person name="Gordon J."/>
        </authorList>
    </citation>
    <scope>NUCLEOTIDE SEQUENCE [LARGE SCALE GENOMIC DNA]</scope>
    <source>
        <strain evidence="2 3">DSM 3991</strain>
    </source>
</reference>
<dbReference type="InterPro" id="IPR043502">
    <property type="entry name" value="DNA/RNA_pol_sf"/>
</dbReference>
<dbReference type="Proteomes" id="UP000004090">
    <property type="component" value="Unassembled WGS sequence"/>
</dbReference>
<sequence>MAIVKALEYMNEGYHWVVDIDLEKFFDNVSHDKLITIVMRNVKDGEIVSLIRKYLVSGIMIDNEYKESVIGTPQGGNLSPLLSNVILNELDKELEARGLHFTRYADDCIILVGSSKAADRVMANVSKYIEKKLGLKVNMTKSKVSKPNEIKYLGFGFYYDRYSQLWKAKPHEISIQKLKEKIKKLTSRSWSVDMNYRLIKLKQLIVGWVNYYRIGYFKIKAKEIDRNIRFRLRICIWKQWKKPYTRYKALKKLGLEEWKCKTWSNTRKSYARCASTFLKVAISKEVLKKRGLVTLLDQ</sequence>
<dbReference type="PROSITE" id="PS50878">
    <property type="entry name" value="RT_POL"/>
    <property type="match status" value="1"/>
</dbReference>
<evidence type="ECO:0000313" key="2">
    <source>
        <dbReference type="EMBL" id="EDP11445.1"/>
    </source>
</evidence>
<organism evidence="2 3">
    <name type="scientific">Amedibacillus dolichus DSM 3991</name>
    <dbReference type="NCBI Taxonomy" id="428127"/>
    <lineage>
        <taxon>Bacteria</taxon>
        <taxon>Bacillati</taxon>
        <taxon>Bacillota</taxon>
        <taxon>Erysipelotrichia</taxon>
        <taxon>Erysipelotrichales</taxon>
        <taxon>Erysipelotrichaceae</taxon>
        <taxon>Amedibacillus</taxon>
    </lineage>
</organism>
<reference evidence="2 3" key="2">
    <citation type="submission" date="2007-09" db="EMBL/GenBank/DDBJ databases">
        <authorList>
            <person name="Fulton L."/>
            <person name="Clifton S."/>
            <person name="Fulton B."/>
            <person name="Xu J."/>
            <person name="Minx P."/>
            <person name="Pepin K.H."/>
            <person name="Johnson M."/>
            <person name="Thiruvilangam P."/>
            <person name="Bhonagiri V."/>
            <person name="Nash W.E."/>
            <person name="Mardis E.R."/>
            <person name="Wilson R.K."/>
        </authorList>
    </citation>
    <scope>NUCLEOTIDE SEQUENCE [LARGE SCALE GENOMIC DNA]</scope>
    <source>
        <strain evidence="2 3">DSM 3991</strain>
    </source>
</reference>
<dbReference type="STRING" id="428127.EUBDOL_00623"/>
<accession>A8R9V7</accession>
<dbReference type="PANTHER" id="PTHR34047">
    <property type="entry name" value="NUCLEAR INTRON MATURASE 1, MITOCHONDRIAL-RELATED"/>
    <property type="match status" value="1"/>
</dbReference>
<dbReference type="SUPFAM" id="SSF56672">
    <property type="entry name" value="DNA/RNA polymerases"/>
    <property type="match status" value="1"/>
</dbReference>
<evidence type="ECO:0000313" key="3">
    <source>
        <dbReference type="Proteomes" id="UP000004090"/>
    </source>
</evidence>
<proteinExistence type="predicted"/>
<dbReference type="InterPro" id="IPR013597">
    <property type="entry name" value="Mat_intron_G2"/>
</dbReference>
<dbReference type="HOGENOM" id="CLU_013584_1_0_9"/>
<protein>
    <submittedName>
        <fullName evidence="2">Group II intron, maturase-specific domain protein</fullName>
    </submittedName>
</protein>
<feature type="domain" description="Reverse transcriptase" evidence="1">
    <location>
        <begin position="1"/>
        <end position="157"/>
    </location>
</feature>
<dbReference type="InterPro" id="IPR051083">
    <property type="entry name" value="GrpII_Intron_Splice-Mob/Def"/>
</dbReference>